<dbReference type="Gene3D" id="3.40.1830.10">
    <property type="entry name" value="Thermophilic metalloprotease (M29)"/>
    <property type="match status" value="1"/>
</dbReference>
<keyword evidence="8" id="KW-0378">Hydrolase</keyword>
<comment type="cofactor">
    <cofactor evidence="2">
        <name>Mg(2+)</name>
        <dbReference type="ChEBI" id="CHEBI:18420"/>
    </cofactor>
</comment>
<evidence type="ECO:0000256" key="7">
    <source>
        <dbReference type="ARBA" id="ARBA00022723"/>
    </source>
</evidence>
<evidence type="ECO:0000313" key="11">
    <source>
        <dbReference type="Proteomes" id="UP000367750"/>
    </source>
</evidence>
<gene>
    <name evidence="10" type="ORF">F4V43_12300</name>
</gene>
<proteinExistence type="inferred from homology"/>
<keyword evidence="11" id="KW-1185">Reference proteome</keyword>
<evidence type="ECO:0000256" key="4">
    <source>
        <dbReference type="ARBA" id="ARBA00008236"/>
    </source>
</evidence>
<dbReference type="InterPro" id="IPR000787">
    <property type="entry name" value="Peptidase_M29"/>
</dbReference>
<protein>
    <submittedName>
        <fullName evidence="10">Aminopeptidase</fullName>
    </submittedName>
</protein>
<dbReference type="Pfam" id="PF02073">
    <property type="entry name" value="Peptidase_M29"/>
    <property type="match status" value="1"/>
</dbReference>
<keyword evidence="6" id="KW-0645">Protease</keyword>
<keyword evidence="9" id="KW-0482">Metalloprotease</keyword>
<dbReference type="InterPro" id="IPR052170">
    <property type="entry name" value="M29_Exopeptidase"/>
</dbReference>
<comment type="cofactor">
    <cofactor evidence="3">
        <name>Zn(2+)</name>
        <dbReference type="ChEBI" id="CHEBI:29105"/>
    </cofactor>
</comment>
<keyword evidence="5 10" id="KW-0031">Aminopeptidase</keyword>
<dbReference type="EMBL" id="VYKK01000015">
    <property type="protein sequence ID" value="KAA9004171.1"/>
    <property type="molecule type" value="Genomic_DNA"/>
</dbReference>
<comment type="cofactor">
    <cofactor evidence="1">
        <name>Co(2+)</name>
        <dbReference type="ChEBI" id="CHEBI:48828"/>
    </cofactor>
</comment>
<dbReference type="PANTHER" id="PTHR34448:SF3">
    <property type="entry name" value="AMINOPEPTIDASE AMPS"/>
    <property type="match status" value="1"/>
</dbReference>
<dbReference type="PANTHER" id="PTHR34448">
    <property type="entry name" value="AMINOPEPTIDASE"/>
    <property type="match status" value="1"/>
</dbReference>
<dbReference type="PRINTS" id="PR00919">
    <property type="entry name" value="THERMOPTASE"/>
</dbReference>
<sequence length="410" mass="45301">MSPFEAKLNKYAELAVKIGINVQPGQTLVINAPVSTAEFVRLIAEQAYETGAGNVIVNWSDERITRLKFEHAADEVFSTPPKWLAGEWTELAEQGAAFLSVIAEDPDALNGIDPARISLNQKTRGAALEKYREFILSERVSWSIVAVPSKAWADKVFPQLPSEDRVDALWDAIFKTVRLDREDPVAAWQDHLLTLEAKADVLNAKKYKKLRYEAPGTDLTIELPEGHLWARGDSTNEKGVKFVANMPTEEVFTAPLKTGVNGTVRSTKPLSHSGNIIDNFSITFENGRIISVQAEVGQESLEHLIEIDEGAKYLGEVALVPHHSPISDSNILYYNTLFDENASNHLAIGAAYSFCLVDGKMLNQDQLRERGLNTSLTHVDFMIGSADMNIYGIAADGSEEPVFLKGNWAF</sequence>
<dbReference type="GO" id="GO:0008237">
    <property type="term" value="F:metallopeptidase activity"/>
    <property type="evidence" value="ECO:0007669"/>
    <property type="project" value="UniProtKB-KW"/>
</dbReference>
<dbReference type="AlphaFoldDB" id="A0A5J5G988"/>
<evidence type="ECO:0000256" key="8">
    <source>
        <dbReference type="ARBA" id="ARBA00022801"/>
    </source>
</evidence>
<evidence type="ECO:0000256" key="1">
    <source>
        <dbReference type="ARBA" id="ARBA00001941"/>
    </source>
</evidence>
<evidence type="ECO:0000256" key="5">
    <source>
        <dbReference type="ARBA" id="ARBA00022438"/>
    </source>
</evidence>
<comment type="similarity">
    <text evidence="4">Belongs to the peptidase M29 family.</text>
</comment>
<dbReference type="GO" id="GO:0006508">
    <property type="term" value="P:proteolysis"/>
    <property type="evidence" value="ECO:0007669"/>
    <property type="project" value="UniProtKB-KW"/>
</dbReference>
<evidence type="ECO:0000256" key="9">
    <source>
        <dbReference type="ARBA" id="ARBA00023049"/>
    </source>
</evidence>
<reference evidence="10 11" key="1">
    <citation type="submission" date="2019-09" db="EMBL/GenBank/DDBJ databases">
        <title>Bacillus ochoae sp. nov., Paenibacillus whitsoniae sp. nov., Paenibacillus spiritus sp. nov. Isolated from the Mars Exploration Rover during spacecraft assembly.</title>
        <authorList>
            <person name="Seuylemezian A."/>
            <person name="Vaishampayan P."/>
        </authorList>
    </citation>
    <scope>NUCLEOTIDE SEQUENCE [LARGE SCALE GENOMIC DNA]</scope>
    <source>
        <strain evidence="10 11">MER_111</strain>
    </source>
</reference>
<dbReference type="OrthoDB" id="9803993at2"/>
<dbReference type="InterPro" id="IPR035097">
    <property type="entry name" value="M29_N-terminal"/>
</dbReference>
<dbReference type="RefSeq" id="WP_150458523.1">
    <property type="nucleotide sequence ID" value="NZ_VYKK01000015.1"/>
</dbReference>
<dbReference type="SUPFAM" id="SSF144052">
    <property type="entry name" value="Thermophilic metalloprotease-like"/>
    <property type="match status" value="1"/>
</dbReference>
<dbReference type="GO" id="GO:0004177">
    <property type="term" value="F:aminopeptidase activity"/>
    <property type="evidence" value="ECO:0007669"/>
    <property type="project" value="UniProtKB-KW"/>
</dbReference>
<name>A0A5J5G988_9BACL</name>
<evidence type="ECO:0000256" key="2">
    <source>
        <dbReference type="ARBA" id="ARBA00001946"/>
    </source>
</evidence>
<evidence type="ECO:0000256" key="3">
    <source>
        <dbReference type="ARBA" id="ARBA00001947"/>
    </source>
</evidence>
<comment type="caution">
    <text evidence="10">The sequence shown here is derived from an EMBL/GenBank/DDBJ whole genome shotgun (WGS) entry which is preliminary data.</text>
</comment>
<evidence type="ECO:0000313" key="10">
    <source>
        <dbReference type="EMBL" id="KAA9004171.1"/>
    </source>
</evidence>
<dbReference type="Proteomes" id="UP000367750">
    <property type="component" value="Unassembled WGS sequence"/>
</dbReference>
<dbReference type="GO" id="GO:0046872">
    <property type="term" value="F:metal ion binding"/>
    <property type="evidence" value="ECO:0007669"/>
    <property type="project" value="UniProtKB-KW"/>
</dbReference>
<accession>A0A5J5G988</accession>
<organism evidence="10 11">
    <name type="scientific">Paenibacillus spiritus</name>
    <dbReference type="NCBI Taxonomy" id="2496557"/>
    <lineage>
        <taxon>Bacteria</taxon>
        <taxon>Bacillati</taxon>
        <taxon>Bacillota</taxon>
        <taxon>Bacilli</taxon>
        <taxon>Bacillales</taxon>
        <taxon>Paenibacillaceae</taxon>
        <taxon>Paenibacillus</taxon>
    </lineage>
</organism>
<evidence type="ECO:0000256" key="6">
    <source>
        <dbReference type="ARBA" id="ARBA00022670"/>
    </source>
</evidence>
<keyword evidence="7" id="KW-0479">Metal-binding</keyword>